<feature type="domain" description="HTH tetR-type" evidence="3">
    <location>
        <begin position="9"/>
        <end position="69"/>
    </location>
</feature>
<keyword evidence="1 2" id="KW-0238">DNA-binding</keyword>
<dbReference type="InterPro" id="IPR009057">
    <property type="entry name" value="Homeodomain-like_sf"/>
</dbReference>
<organism evidence="4 5">
    <name type="scientific">Aliicoccus persicus</name>
    <dbReference type="NCBI Taxonomy" id="930138"/>
    <lineage>
        <taxon>Bacteria</taxon>
        <taxon>Bacillati</taxon>
        <taxon>Bacillota</taxon>
        <taxon>Bacilli</taxon>
        <taxon>Bacillales</taxon>
        <taxon>Staphylococcaceae</taxon>
        <taxon>Aliicoccus</taxon>
    </lineage>
</organism>
<protein>
    <submittedName>
        <fullName evidence="4">TetR family transcriptional regulator C-terminal domain-containing protein</fullName>
    </submittedName>
</protein>
<evidence type="ECO:0000256" key="2">
    <source>
        <dbReference type="PROSITE-ProRule" id="PRU00335"/>
    </source>
</evidence>
<reference evidence="4" key="2">
    <citation type="submission" date="2021-09" db="EMBL/GenBank/DDBJ databases">
        <authorList>
            <person name="Gilroy R."/>
        </authorList>
    </citation>
    <scope>NUCLEOTIDE SEQUENCE</scope>
    <source>
        <strain evidence="4">6019</strain>
    </source>
</reference>
<dbReference type="InterPro" id="IPR001647">
    <property type="entry name" value="HTH_TetR"/>
</dbReference>
<dbReference type="SUPFAM" id="SSF46689">
    <property type="entry name" value="Homeodomain-like"/>
    <property type="match status" value="1"/>
</dbReference>
<comment type="caution">
    <text evidence="4">The sequence shown here is derived from an EMBL/GenBank/DDBJ whole genome shotgun (WGS) entry which is preliminary data.</text>
</comment>
<dbReference type="GO" id="GO:0003677">
    <property type="term" value="F:DNA binding"/>
    <property type="evidence" value="ECO:0007669"/>
    <property type="project" value="UniProtKB-UniRule"/>
</dbReference>
<dbReference type="InterPro" id="IPR039532">
    <property type="entry name" value="TetR_C_Firmicutes"/>
</dbReference>
<dbReference type="EMBL" id="DYYI01000026">
    <property type="protein sequence ID" value="HJE19265.1"/>
    <property type="molecule type" value="Genomic_DNA"/>
</dbReference>
<gene>
    <name evidence="4" type="ORF">K8V35_02810</name>
</gene>
<dbReference type="Proteomes" id="UP000763505">
    <property type="component" value="Unassembled WGS sequence"/>
</dbReference>
<dbReference type="PROSITE" id="PS50977">
    <property type="entry name" value="HTH_TETR_2"/>
    <property type="match status" value="1"/>
</dbReference>
<feature type="DNA-binding region" description="H-T-H motif" evidence="2">
    <location>
        <begin position="32"/>
        <end position="51"/>
    </location>
</feature>
<dbReference type="PANTHER" id="PTHR43479">
    <property type="entry name" value="ACREF/ENVCD OPERON REPRESSOR-RELATED"/>
    <property type="match status" value="1"/>
</dbReference>
<proteinExistence type="predicted"/>
<evidence type="ECO:0000259" key="3">
    <source>
        <dbReference type="PROSITE" id="PS50977"/>
    </source>
</evidence>
<dbReference type="Gene3D" id="1.10.357.10">
    <property type="entry name" value="Tetracycline Repressor, domain 2"/>
    <property type="match status" value="1"/>
</dbReference>
<evidence type="ECO:0000313" key="4">
    <source>
        <dbReference type="EMBL" id="HJE19265.1"/>
    </source>
</evidence>
<name>A0A921DW53_9STAP</name>
<dbReference type="Pfam" id="PF14278">
    <property type="entry name" value="TetR_C_8"/>
    <property type="match status" value="1"/>
</dbReference>
<reference evidence="4" key="1">
    <citation type="journal article" date="2021" name="PeerJ">
        <title>Extensive microbial diversity within the chicken gut microbiome revealed by metagenomics and culture.</title>
        <authorList>
            <person name="Gilroy R."/>
            <person name="Ravi A."/>
            <person name="Getino M."/>
            <person name="Pursley I."/>
            <person name="Horton D.L."/>
            <person name="Alikhan N.F."/>
            <person name="Baker D."/>
            <person name="Gharbi K."/>
            <person name="Hall N."/>
            <person name="Watson M."/>
            <person name="Adriaenssens E.M."/>
            <person name="Foster-Nyarko E."/>
            <person name="Jarju S."/>
            <person name="Secka A."/>
            <person name="Antonio M."/>
            <person name="Oren A."/>
            <person name="Chaudhuri R.R."/>
            <person name="La Ragione R."/>
            <person name="Hildebrand F."/>
            <person name="Pallen M.J."/>
        </authorList>
    </citation>
    <scope>NUCLEOTIDE SEQUENCE</scope>
    <source>
        <strain evidence="4">6019</strain>
    </source>
</reference>
<sequence>MNKHDLRVVKTKNRIHAALGELLRNKPLTRITISELCREASINRGTFYFHYQEIGDVFKELFEEIMLDLKESYYEPYRQTDILDVDKLDPNVVRIFHHVEKYQDFYKFILSEEVSTKFYYMLFDEIRSFSIESGNTLKDAEFNGYLHSYVSNAIIGLIIEWYRNNFEESADDMNVRLVNIVNSRR</sequence>
<accession>A0A921DW53</accession>
<dbReference type="PANTHER" id="PTHR43479:SF7">
    <property type="entry name" value="TETR-FAMILY TRANSCRIPTIONAL REGULATOR"/>
    <property type="match status" value="1"/>
</dbReference>
<dbReference type="AlphaFoldDB" id="A0A921DW53"/>
<evidence type="ECO:0000256" key="1">
    <source>
        <dbReference type="ARBA" id="ARBA00023125"/>
    </source>
</evidence>
<dbReference type="InterPro" id="IPR050624">
    <property type="entry name" value="HTH-type_Tx_Regulator"/>
</dbReference>
<evidence type="ECO:0000313" key="5">
    <source>
        <dbReference type="Proteomes" id="UP000763505"/>
    </source>
</evidence>